<dbReference type="InterPro" id="IPR005158">
    <property type="entry name" value="BTAD"/>
</dbReference>
<evidence type="ECO:0000259" key="2">
    <source>
        <dbReference type="SMART" id="SM01043"/>
    </source>
</evidence>
<gene>
    <name evidence="3" type="ORF">QXL92_31425</name>
</gene>
<name>A0AAJ1W6A5_9MYCO</name>
<dbReference type="AlphaFoldDB" id="A0AAJ1W6A5"/>
<reference evidence="3" key="1">
    <citation type="submission" date="2023-06" db="EMBL/GenBank/DDBJ databases">
        <title>Identification of two novel mycobacterium reveal diversities and complexities of Mycobacterium gordonae clade.</title>
        <authorList>
            <person name="Matsumoto Y."/>
            <person name="Nakamura S."/>
            <person name="Motooka D."/>
            <person name="Fukushima K."/>
        </authorList>
    </citation>
    <scope>NUCLEOTIDE SEQUENCE</scope>
    <source>
        <strain evidence="3">TY812</strain>
    </source>
</reference>
<organism evidence="3 4">
    <name type="scientific">Mycobacterium paragordonae</name>
    <dbReference type="NCBI Taxonomy" id="1389713"/>
    <lineage>
        <taxon>Bacteria</taxon>
        <taxon>Bacillati</taxon>
        <taxon>Actinomycetota</taxon>
        <taxon>Actinomycetes</taxon>
        <taxon>Mycobacteriales</taxon>
        <taxon>Mycobacteriaceae</taxon>
        <taxon>Mycobacterium</taxon>
    </lineage>
</organism>
<dbReference type="InterPro" id="IPR011990">
    <property type="entry name" value="TPR-like_helical_dom_sf"/>
</dbReference>
<protein>
    <recommendedName>
        <fullName evidence="2">Bacterial transcriptional activator domain-containing protein</fullName>
    </recommendedName>
</protein>
<sequence length="633" mass="66519">MQSATVSSAPVTSWWYGQGRAVEVVRRLESLYALSPTPGPAGVVTARRDELTVTFVDGLKAPLPQPWLPGTGREARISWEAVDPATTPDPAHPVYLVVLGTTDDGALVGLNLAAFSRIRVEGDPATATALIARWVLELLCTHPDITIGVTADAWHGPLTSRVQPVAAGSVPDVDVLVCGPAVSYADRAQIIAASTSAILLDLGNDAAVSTAWVITCGPDRVGHISRSGSSSKPMTTTLIVPGADIVDRCAQMLISPTSPPAAPDGLGLGVDDDPVADDDAAVRAADGQDLGPDWDSALDSDDDTPADDRDRDALGESIDFFASPTPMPAGSPEPVSGPGAPAAAAGVVDWADADPDVPAISFGDGAGPDPQRRDAPVTPAPAAGEPAAVDPAAGPALAPIWNRILGRVTLSPPSPGQQPGPREKRLNELLVFLQHHPWASSEDIIRCVYGGAASDKTVTQQISLLRGRMGVVRPGGPKALPTMQEGGYHLDNAVRSDWMEFERLVEILVETTSTAHLVAAMDLVTGPPLGGIPPKEWAWANDLREELRDRVPAVALALAHRHYRAKSFRTAADTARKGLWYDNARQDLWKIALQSARDGHDNDGLRALRGQYLTAVAGPDRDPAVYELAGRSG</sequence>
<dbReference type="RefSeq" id="WP_133437134.1">
    <property type="nucleotide sequence ID" value="NZ_JAUFSA010000004.1"/>
</dbReference>
<comment type="caution">
    <text evidence="3">The sequence shown here is derived from an EMBL/GenBank/DDBJ whole genome shotgun (WGS) entry which is preliminary data.</text>
</comment>
<feature type="compositionally biased region" description="Low complexity" evidence="1">
    <location>
        <begin position="376"/>
        <end position="391"/>
    </location>
</feature>
<feature type="compositionally biased region" description="Acidic residues" evidence="1">
    <location>
        <begin position="270"/>
        <end position="279"/>
    </location>
</feature>
<feature type="region of interest" description="Disordered" evidence="1">
    <location>
        <begin position="355"/>
        <end position="391"/>
    </location>
</feature>
<feature type="domain" description="Bacterial transcriptional activator" evidence="2">
    <location>
        <begin position="496"/>
        <end position="617"/>
    </location>
</feature>
<evidence type="ECO:0000256" key="1">
    <source>
        <dbReference type="SAM" id="MobiDB-lite"/>
    </source>
</evidence>
<feature type="region of interest" description="Disordered" evidence="1">
    <location>
        <begin position="254"/>
        <end position="343"/>
    </location>
</feature>
<feature type="compositionally biased region" description="Acidic residues" evidence="1">
    <location>
        <begin position="296"/>
        <end position="305"/>
    </location>
</feature>
<evidence type="ECO:0000313" key="3">
    <source>
        <dbReference type="EMBL" id="MDP7739246.1"/>
    </source>
</evidence>
<feature type="compositionally biased region" description="Low complexity" evidence="1">
    <location>
        <begin position="282"/>
        <end position="295"/>
    </location>
</feature>
<dbReference type="Proteomes" id="UP001229081">
    <property type="component" value="Unassembled WGS sequence"/>
</dbReference>
<evidence type="ECO:0000313" key="4">
    <source>
        <dbReference type="Proteomes" id="UP001229081"/>
    </source>
</evidence>
<accession>A0AAJ1W6A5</accession>
<dbReference type="Gene3D" id="1.25.40.10">
    <property type="entry name" value="Tetratricopeptide repeat domain"/>
    <property type="match status" value="1"/>
</dbReference>
<dbReference type="EMBL" id="JAUFSA010000004">
    <property type="protein sequence ID" value="MDP7739246.1"/>
    <property type="molecule type" value="Genomic_DNA"/>
</dbReference>
<proteinExistence type="predicted"/>
<dbReference type="SMART" id="SM01043">
    <property type="entry name" value="BTAD"/>
    <property type="match status" value="1"/>
</dbReference>
<feature type="compositionally biased region" description="Low complexity" evidence="1">
    <location>
        <begin position="332"/>
        <end position="343"/>
    </location>
</feature>